<dbReference type="OrthoDB" id="40334at2759"/>
<dbReference type="Proteomes" id="UP000664534">
    <property type="component" value="Unassembled WGS sequence"/>
</dbReference>
<dbReference type="InterPro" id="IPR032801">
    <property type="entry name" value="PXL2A/B/C"/>
</dbReference>
<dbReference type="PANTHER" id="PTHR42336">
    <property type="entry name" value="THIOREDOXIN DOMAIN-CONTAINING PROTEIN-RELATED"/>
    <property type="match status" value="1"/>
</dbReference>
<evidence type="ECO:0000313" key="1">
    <source>
        <dbReference type="EMBL" id="CAF9934107.1"/>
    </source>
</evidence>
<name>A0A8H3G000_9LECA</name>
<keyword evidence="2" id="KW-1185">Reference proteome</keyword>
<dbReference type="InterPro" id="IPR036249">
    <property type="entry name" value="Thioredoxin-like_sf"/>
</dbReference>
<reference evidence="1" key="1">
    <citation type="submission" date="2021-03" db="EMBL/GenBank/DDBJ databases">
        <authorList>
            <person name="Tagirdzhanova G."/>
        </authorList>
    </citation>
    <scope>NUCLEOTIDE SEQUENCE</scope>
</reference>
<comment type="caution">
    <text evidence="1">The sequence shown here is derived from an EMBL/GenBank/DDBJ whole genome shotgun (WGS) entry which is preliminary data.</text>
</comment>
<dbReference type="SUPFAM" id="SSF52833">
    <property type="entry name" value="Thioredoxin-like"/>
    <property type="match status" value="1"/>
</dbReference>
<sequence length="191" mass="20892">MTFQKEAASWMFPSQLSTSPIPSIGANAPSTSKLHLPNPDEKPTILTFLRHCGCPFAEKTFLSFRAAASAHPSVNFVAVSHSAQSATNKWLEAIGGADNVRIIVDNERELFAQWGLGVSSFWHVLNPASMWSVYKLGKEQGIWNRPTESGSRWQTSGSFAVDRSGVVKWGGAAVRADWIPDFEEAVKAAEK</sequence>
<dbReference type="AlphaFoldDB" id="A0A8H3G000"/>
<dbReference type="EMBL" id="CAJPDT010000074">
    <property type="protein sequence ID" value="CAF9934107.1"/>
    <property type="molecule type" value="Genomic_DNA"/>
</dbReference>
<dbReference type="Gene3D" id="3.40.30.10">
    <property type="entry name" value="Glutaredoxin"/>
    <property type="match status" value="1"/>
</dbReference>
<evidence type="ECO:0000313" key="2">
    <source>
        <dbReference type="Proteomes" id="UP000664534"/>
    </source>
</evidence>
<dbReference type="PANTHER" id="PTHR42336:SF1">
    <property type="entry name" value="ALKYL HYDROPEROXIDE REDUCTASE SUBUNIT C_ THIOL SPECIFIC ANTIOXIDANT DOMAIN-CONTAINING PROTEIN"/>
    <property type="match status" value="1"/>
</dbReference>
<accession>A0A8H3G000</accession>
<gene>
    <name evidence="1" type="ORF">IMSHALPRED_009593</name>
</gene>
<dbReference type="Pfam" id="PF13911">
    <property type="entry name" value="AhpC-TSA_2"/>
    <property type="match status" value="1"/>
</dbReference>
<evidence type="ECO:0008006" key="3">
    <source>
        <dbReference type="Google" id="ProtNLM"/>
    </source>
</evidence>
<protein>
    <recommendedName>
        <fullName evidence="3">Alkyl hydroperoxide reductase subunit C/ Thiol specific antioxidant domain-containing protein</fullName>
    </recommendedName>
</protein>
<organism evidence="1 2">
    <name type="scientific">Imshaugia aleurites</name>
    <dbReference type="NCBI Taxonomy" id="172621"/>
    <lineage>
        <taxon>Eukaryota</taxon>
        <taxon>Fungi</taxon>
        <taxon>Dikarya</taxon>
        <taxon>Ascomycota</taxon>
        <taxon>Pezizomycotina</taxon>
        <taxon>Lecanoromycetes</taxon>
        <taxon>OSLEUM clade</taxon>
        <taxon>Lecanoromycetidae</taxon>
        <taxon>Lecanorales</taxon>
        <taxon>Lecanorineae</taxon>
        <taxon>Parmeliaceae</taxon>
        <taxon>Imshaugia</taxon>
    </lineage>
</organism>
<proteinExistence type="predicted"/>